<reference evidence="5 6" key="1">
    <citation type="submission" date="2019-07" db="EMBL/GenBank/DDBJ databases">
        <title>Litoreibacter alkalisoli sp. nov., isolated from saline-alkaline soil.</title>
        <authorList>
            <person name="Wang S."/>
            <person name="Xu L."/>
            <person name="Xing Y.-T."/>
            <person name="Sun J.-Q."/>
        </authorList>
    </citation>
    <scope>NUCLEOTIDE SEQUENCE [LARGE SCALE GENOMIC DNA]</scope>
    <source>
        <strain evidence="5 6">LN3S51</strain>
        <plasmid evidence="5 6">unnamed4</plasmid>
    </source>
</reference>
<evidence type="ECO:0000313" key="5">
    <source>
        <dbReference type="EMBL" id="QDY71499.1"/>
    </source>
</evidence>
<dbReference type="KEGG" id="lit:FPZ52_17640"/>
<organism evidence="5 6">
    <name type="scientific">Qingshengfaniella alkalisoli</name>
    <dbReference type="NCBI Taxonomy" id="2599296"/>
    <lineage>
        <taxon>Bacteria</taxon>
        <taxon>Pseudomonadati</taxon>
        <taxon>Pseudomonadota</taxon>
        <taxon>Alphaproteobacteria</taxon>
        <taxon>Rhodobacterales</taxon>
        <taxon>Paracoccaceae</taxon>
        <taxon>Qingshengfaniella</taxon>
    </lineage>
</organism>
<dbReference type="InterPro" id="IPR050313">
    <property type="entry name" value="Carb_Metab_HTH_regulators"/>
</dbReference>
<accession>A0A5B8IBD1</accession>
<protein>
    <submittedName>
        <fullName evidence="5">DeoR/GlpR transcriptional regulator</fullName>
    </submittedName>
</protein>
<dbReference type="InterPro" id="IPR014036">
    <property type="entry name" value="DeoR-like_C"/>
</dbReference>
<dbReference type="InterPro" id="IPR018356">
    <property type="entry name" value="Tscrpt_reg_HTH_DeoR_CS"/>
</dbReference>
<geneLocation type="plasmid" evidence="5 6">
    <name>unnamed4</name>
</geneLocation>
<dbReference type="Proteomes" id="UP000318483">
    <property type="component" value="Plasmid unnamed4"/>
</dbReference>
<dbReference type="InterPro" id="IPR037171">
    <property type="entry name" value="NagB/RpiA_transferase-like"/>
</dbReference>
<dbReference type="InterPro" id="IPR001034">
    <property type="entry name" value="DeoR_HTH"/>
</dbReference>
<sequence length="237" mass="25748">MTRGQVDRLDRLQQLLGQQKSLRLREAAELLGVSEMTIRRDLADHADRFTYLGGHILEAEVERLPYGLAEAARKNEVAKRAACAQCMPLLRGGETIFVDCGTTLVHLVDAVPPGLKLTVVCYALNVAERVVRNTSLSLILLGGKYQSASASFAALPGESSFQHLAINACFLSAAGLDDALGASCVGFHEAAWKIAAMKKSSRNYLVIDRSKLGQVHPAVFAQRDDFTTVITETGTYR</sequence>
<keyword evidence="1" id="KW-0805">Transcription regulation</keyword>
<dbReference type="SUPFAM" id="SSF100950">
    <property type="entry name" value="NagB/RpiA/CoA transferase-like"/>
    <property type="match status" value="1"/>
</dbReference>
<evidence type="ECO:0000313" key="6">
    <source>
        <dbReference type="Proteomes" id="UP000318483"/>
    </source>
</evidence>
<dbReference type="GO" id="GO:0003677">
    <property type="term" value="F:DNA binding"/>
    <property type="evidence" value="ECO:0007669"/>
    <property type="project" value="UniProtKB-KW"/>
</dbReference>
<dbReference type="PROSITE" id="PS51000">
    <property type="entry name" value="HTH_DEOR_2"/>
    <property type="match status" value="1"/>
</dbReference>
<dbReference type="SMART" id="SM00420">
    <property type="entry name" value="HTH_DEOR"/>
    <property type="match status" value="1"/>
</dbReference>
<keyword evidence="6" id="KW-1185">Reference proteome</keyword>
<dbReference type="Pfam" id="PF00455">
    <property type="entry name" value="DeoRC"/>
    <property type="match status" value="1"/>
</dbReference>
<dbReference type="GO" id="GO:0003700">
    <property type="term" value="F:DNA-binding transcription factor activity"/>
    <property type="evidence" value="ECO:0007669"/>
    <property type="project" value="InterPro"/>
</dbReference>
<dbReference type="OrthoDB" id="9797223at2"/>
<name>A0A5B8IBD1_9RHOB</name>
<evidence type="ECO:0000256" key="1">
    <source>
        <dbReference type="ARBA" id="ARBA00023015"/>
    </source>
</evidence>
<keyword evidence="5" id="KW-0614">Plasmid</keyword>
<dbReference type="RefSeq" id="WP_146366913.1">
    <property type="nucleotide sequence ID" value="NZ_CP042265.1"/>
</dbReference>
<dbReference type="PANTHER" id="PTHR30363:SF8">
    <property type="entry name" value="DEOXYRIBOSE OPERON REPRESSOR"/>
    <property type="match status" value="1"/>
</dbReference>
<evidence type="ECO:0000259" key="4">
    <source>
        <dbReference type="PROSITE" id="PS51000"/>
    </source>
</evidence>
<feature type="domain" description="HTH deoR-type" evidence="4">
    <location>
        <begin position="5"/>
        <end position="57"/>
    </location>
</feature>
<dbReference type="EMBL" id="CP042265">
    <property type="protein sequence ID" value="QDY71499.1"/>
    <property type="molecule type" value="Genomic_DNA"/>
</dbReference>
<evidence type="ECO:0000256" key="3">
    <source>
        <dbReference type="ARBA" id="ARBA00023163"/>
    </source>
</evidence>
<dbReference type="PANTHER" id="PTHR30363">
    <property type="entry name" value="HTH-TYPE TRANSCRIPTIONAL REGULATOR SRLR-RELATED"/>
    <property type="match status" value="1"/>
</dbReference>
<dbReference type="PROSITE" id="PS00894">
    <property type="entry name" value="HTH_DEOR_1"/>
    <property type="match status" value="1"/>
</dbReference>
<dbReference type="AlphaFoldDB" id="A0A5B8IBD1"/>
<keyword evidence="3" id="KW-0804">Transcription</keyword>
<dbReference type="SMART" id="SM01134">
    <property type="entry name" value="DeoRC"/>
    <property type="match status" value="1"/>
</dbReference>
<dbReference type="Pfam" id="PF08220">
    <property type="entry name" value="HTH_DeoR"/>
    <property type="match status" value="1"/>
</dbReference>
<evidence type="ECO:0000256" key="2">
    <source>
        <dbReference type="ARBA" id="ARBA00023125"/>
    </source>
</evidence>
<gene>
    <name evidence="5" type="ORF">FPZ52_17640</name>
</gene>
<proteinExistence type="predicted"/>
<keyword evidence="2" id="KW-0238">DNA-binding</keyword>